<organism evidence="2 3">
    <name type="scientific">Paramecium sonneborni</name>
    <dbReference type="NCBI Taxonomy" id="65129"/>
    <lineage>
        <taxon>Eukaryota</taxon>
        <taxon>Sar</taxon>
        <taxon>Alveolata</taxon>
        <taxon>Ciliophora</taxon>
        <taxon>Intramacronucleata</taxon>
        <taxon>Oligohymenophorea</taxon>
        <taxon>Peniculida</taxon>
        <taxon>Parameciidae</taxon>
        <taxon>Paramecium</taxon>
    </lineage>
</organism>
<accession>A0A8S1M0P1</accession>
<feature type="region of interest" description="Disordered" evidence="1">
    <location>
        <begin position="1"/>
        <end position="25"/>
    </location>
</feature>
<dbReference type="AlphaFoldDB" id="A0A8S1M0P1"/>
<evidence type="ECO:0000313" key="3">
    <source>
        <dbReference type="Proteomes" id="UP000692954"/>
    </source>
</evidence>
<sequence length="147" mass="16778">MSNQQLCQNAQARKGREQERSKQEGREIKQLMREIDDYHKQINKLKLMGQCKCATACYQKDEITSLKVSSHSIEITVKQEKNYQDQTSDKIEPKIKNDLDSGILKNSITSKISIQDLSKNLIQTSAKLPDPIIDTIQSSERKTLPVS</sequence>
<evidence type="ECO:0000256" key="1">
    <source>
        <dbReference type="SAM" id="MobiDB-lite"/>
    </source>
</evidence>
<dbReference type="EMBL" id="CAJJDN010000028">
    <property type="protein sequence ID" value="CAD8071383.1"/>
    <property type="molecule type" value="Genomic_DNA"/>
</dbReference>
<feature type="compositionally biased region" description="Basic and acidic residues" evidence="1">
    <location>
        <begin position="14"/>
        <end position="25"/>
    </location>
</feature>
<dbReference type="OrthoDB" id="10466731at2759"/>
<feature type="compositionally biased region" description="Polar residues" evidence="1">
    <location>
        <begin position="1"/>
        <end position="11"/>
    </location>
</feature>
<proteinExistence type="predicted"/>
<comment type="caution">
    <text evidence="2">The sequence shown here is derived from an EMBL/GenBank/DDBJ whole genome shotgun (WGS) entry which is preliminary data.</text>
</comment>
<dbReference type="Proteomes" id="UP000692954">
    <property type="component" value="Unassembled WGS sequence"/>
</dbReference>
<protein>
    <submittedName>
        <fullName evidence="2">Uncharacterized protein</fullName>
    </submittedName>
</protein>
<evidence type="ECO:0000313" key="2">
    <source>
        <dbReference type="EMBL" id="CAD8071383.1"/>
    </source>
</evidence>
<name>A0A8S1M0P1_9CILI</name>
<gene>
    <name evidence="2" type="ORF">PSON_ATCC_30995.1.T0280032</name>
</gene>
<keyword evidence="3" id="KW-1185">Reference proteome</keyword>
<reference evidence="2" key="1">
    <citation type="submission" date="2021-01" db="EMBL/GenBank/DDBJ databases">
        <authorList>
            <consortium name="Genoscope - CEA"/>
            <person name="William W."/>
        </authorList>
    </citation>
    <scope>NUCLEOTIDE SEQUENCE</scope>
</reference>